<name>A0A2C9CN01_KUEST</name>
<evidence type="ECO:0000313" key="8">
    <source>
        <dbReference type="EMBL" id="SOH06187.1"/>
    </source>
</evidence>
<dbReference type="Gene3D" id="3.30.2170.10">
    <property type="entry name" value="archaeoglobus fulgidus dsm 4304 superfamily"/>
    <property type="match status" value="1"/>
</dbReference>
<reference evidence="9" key="1">
    <citation type="submission" date="2017-10" db="EMBL/GenBank/DDBJ databases">
        <authorList>
            <person name="Frank J."/>
        </authorList>
    </citation>
    <scope>NUCLEOTIDE SEQUENCE [LARGE SCALE GENOMIC DNA]</scope>
</reference>
<comment type="catalytic activity">
    <reaction evidence="6">
        <text>Endonucleolytic cleavage at apurinic or apyrimidinic sites to products with a 5'-phosphate.</text>
        <dbReference type="EC" id="3.1.21.7"/>
    </reaction>
</comment>
<evidence type="ECO:0000256" key="3">
    <source>
        <dbReference type="ARBA" id="ARBA00022722"/>
    </source>
</evidence>
<accession>A0A2C9CN01</accession>
<keyword evidence="4 6" id="KW-0255">Endonuclease</keyword>
<feature type="binding site" evidence="6">
    <location>
        <position position="43"/>
    </location>
    <ligand>
        <name>Mg(2+)</name>
        <dbReference type="ChEBI" id="CHEBI:18420"/>
    </ligand>
</feature>
<dbReference type="GO" id="GO:0000287">
    <property type="term" value="F:magnesium ion binding"/>
    <property type="evidence" value="ECO:0007669"/>
    <property type="project" value="UniProtKB-UniRule"/>
</dbReference>
<gene>
    <name evidence="6 8" type="primary">nfi</name>
    <name evidence="7" type="ORF">KsCSTR_28570</name>
    <name evidence="8" type="ORF">KSMBR1_3714</name>
</gene>
<reference evidence="8" key="2">
    <citation type="submission" date="2017-10" db="EMBL/GenBank/DDBJ databases">
        <authorList>
            <person name="Banno H."/>
            <person name="Chua N.-H."/>
        </authorList>
    </citation>
    <scope>NUCLEOTIDE SEQUENCE [LARGE SCALE GENOMIC DNA]</scope>
    <source>
        <strain evidence="8">Kuenenia_mbr1_ru-nijmegen</strain>
    </source>
</reference>
<dbReference type="PANTHER" id="PTHR28511:SF1">
    <property type="entry name" value="ENDONUCLEASE V"/>
    <property type="match status" value="1"/>
</dbReference>
<dbReference type="GO" id="GO:0016891">
    <property type="term" value="F:RNA endonuclease activity producing 5'-phosphomonoesters, hydrolytic mechanism"/>
    <property type="evidence" value="ECO:0007669"/>
    <property type="project" value="TreeGrafter"/>
</dbReference>
<evidence type="ECO:0000313" key="7">
    <source>
        <dbReference type="EMBL" id="QII12236.1"/>
    </source>
</evidence>
<comment type="subcellular location">
    <subcellularLocation>
        <location evidence="1 6">Cytoplasm</location>
    </subcellularLocation>
</comment>
<dbReference type="GO" id="GO:0043737">
    <property type="term" value="F:deoxyribonuclease V activity"/>
    <property type="evidence" value="ECO:0007669"/>
    <property type="project" value="UniProtKB-UniRule"/>
</dbReference>
<evidence type="ECO:0000256" key="2">
    <source>
        <dbReference type="ARBA" id="ARBA00022490"/>
    </source>
</evidence>
<dbReference type="KEGG" id="kst:KSMBR1_3714"/>
<keyword evidence="6" id="KW-0234">DNA repair</keyword>
<dbReference type="Proteomes" id="UP000501926">
    <property type="component" value="Chromosome"/>
</dbReference>
<dbReference type="NCBIfam" id="NF008629">
    <property type="entry name" value="PRK11617.1"/>
    <property type="match status" value="1"/>
</dbReference>
<evidence type="ECO:0000256" key="1">
    <source>
        <dbReference type="ARBA" id="ARBA00004496"/>
    </source>
</evidence>
<sequence length="236" mass="26252">MHIRKIHPWTKNYAKAVQIQRELSNALILKKDHGKICTVAGADVSYDKYSDLVFAAVIVFRCNKNLEKIEEATAIEKAMFPYIPGLLSFREAPVLLKSFKKLKTAPDIILFDGQGIAHPRFLGLASHLGLILDKPAIGCAKSCLVGEYSAVENAVGAYSNLIYKDKMVGVALRTKLNTNPIFVSVGHKTSLSFATQFVLKVCRGYRITEPVRQAHLLVNKLRVQNIKKTQRISSIT</sequence>
<evidence type="ECO:0000313" key="9">
    <source>
        <dbReference type="Proteomes" id="UP000221734"/>
    </source>
</evidence>
<proteinExistence type="inferred from homology"/>
<keyword evidence="3 6" id="KW-0540">Nuclease</keyword>
<keyword evidence="9" id="KW-1185">Reference proteome</keyword>
<evidence type="ECO:0000256" key="5">
    <source>
        <dbReference type="ARBA" id="ARBA00022801"/>
    </source>
</evidence>
<dbReference type="EMBL" id="CP049055">
    <property type="protein sequence ID" value="QII12236.1"/>
    <property type="molecule type" value="Genomic_DNA"/>
</dbReference>
<keyword evidence="6" id="KW-0479">Metal-binding</keyword>
<comment type="cofactor">
    <cofactor evidence="6">
        <name>Mg(2+)</name>
        <dbReference type="ChEBI" id="CHEBI:18420"/>
    </cofactor>
</comment>
<dbReference type="InterPro" id="IPR007581">
    <property type="entry name" value="Endonuclease-V"/>
</dbReference>
<keyword evidence="6" id="KW-0227">DNA damage</keyword>
<feature type="binding site" evidence="6">
    <location>
        <position position="112"/>
    </location>
    <ligand>
        <name>Mg(2+)</name>
        <dbReference type="ChEBI" id="CHEBI:18420"/>
    </ligand>
</feature>
<organism evidence="8 9">
    <name type="scientific">Kuenenia stuttgartiensis</name>
    <dbReference type="NCBI Taxonomy" id="174633"/>
    <lineage>
        <taxon>Bacteria</taxon>
        <taxon>Pseudomonadati</taxon>
        <taxon>Planctomycetota</taxon>
        <taxon>Candidatus Brocadiia</taxon>
        <taxon>Candidatus Brocadiales</taxon>
        <taxon>Candidatus Brocadiaceae</taxon>
        <taxon>Candidatus Kuenenia</taxon>
    </lineage>
</organism>
<dbReference type="HAMAP" id="MF_00801">
    <property type="entry name" value="Endonuclease_5"/>
    <property type="match status" value="1"/>
</dbReference>
<reference evidence="7 10" key="3">
    <citation type="submission" date="2020-02" db="EMBL/GenBank/DDBJ databases">
        <title>Newly sequenced genome of strain CSTR1 showed variability in Candidatus Kuenenia stuttgartiensis genomes.</title>
        <authorList>
            <person name="Ding C."/>
            <person name="Adrian L."/>
        </authorList>
    </citation>
    <scope>NUCLEOTIDE SEQUENCE [LARGE SCALE GENOMIC DNA]</scope>
    <source>
        <strain evidence="7 10">CSTR1</strain>
    </source>
</reference>
<evidence type="ECO:0000256" key="4">
    <source>
        <dbReference type="ARBA" id="ARBA00022759"/>
    </source>
</evidence>
<dbReference type="CDD" id="cd06559">
    <property type="entry name" value="Endonuclease_V"/>
    <property type="match status" value="1"/>
</dbReference>
<dbReference type="Pfam" id="PF04493">
    <property type="entry name" value="Endonuclease_5"/>
    <property type="match status" value="1"/>
</dbReference>
<evidence type="ECO:0000313" key="10">
    <source>
        <dbReference type="Proteomes" id="UP000501926"/>
    </source>
</evidence>
<dbReference type="PANTHER" id="PTHR28511">
    <property type="entry name" value="ENDONUCLEASE V"/>
    <property type="match status" value="1"/>
</dbReference>
<comment type="similarity">
    <text evidence="6">Belongs to the endonuclease V family.</text>
</comment>
<dbReference type="GO" id="GO:0005737">
    <property type="term" value="C:cytoplasm"/>
    <property type="evidence" value="ECO:0007669"/>
    <property type="project" value="UniProtKB-SubCell"/>
</dbReference>
<comment type="function">
    <text evidence="6">DNA repair enzyme involved in the repair of deaminated bases. Selectively cleaves double-stranded DNA at the second phosphodiester bond 3' to a deoxyinosine leaving behind the intact lesion on the nicked DNA.</text>
</comment>
<dbReference type="GO" id="GO:0003727">
    <property type="term" value="F:single-stranded RNA binding"/>
    <property type="evidence" value="ECO:0007669"/>
    <property type="project" value="TreeGrafter"/>
</dbReference>
<dbReference type="GO" id="GO:0006281">
    <property type="term" value="P:DNA repair"/>
    <property type="evidence" value="ECO:0007669"/>
    <property type="project" value="UniProtKB-UniRule"/>
</dbReference>
<dbReference type="AlphaFoldDB" id="A0A2C9CN01"/>
<dbReference type="OrthoDB" id="9790916at2"/>
<keyword evidence="6" id="KW-0460">Magnesium</keyword>
<dbReference type="EC" id="3.1.21.7" evidence="6"/>
<keyword evidence="2 6" id="KW-0963">Cytoplasm</keyword>
<dbReference type="Proteomes" id="UP000221734">
    <property type="component" value="Chromosome Kuenenia_stuttgartiensis_MBR1"/>
</dbReference>
<dbReference type="RefSeq" id="WP_099326662.1">
    <property type="nucleotide sequence ID" value="NZ_CP049055.1"/>
</dbReference>
<feature type="site" description="Interaction with target DNA" evidence="6">
    <location>
        <position position="82"/>
    </location>
</feature>
<protein>
    <recommendedName>
        <fullName evidence="6">Endonuclease V</fullName>
        <ecNumber evidence="6">3.1.21.7</ecNumber>
    </recommendedName>
    <alternativeName>
        <fullName evidence="6">Deoxyinosine 3'endonuclease</fullName>
    </alternativeName>
    <alternativeName>
        <fullName evidence="6">Deoxyribonuclease V</fullName>
        <shortName evidence="6">DNase V</shortName>
    </alternativeName>
</protein>
<evidence type="ECO:0000256" key="6">
    <source>
        <dbReference type="HAMAP-Rule" id="MF_00801"/>
    </source>
</evidence>
<keyword evidence="5 6" id="KW-0378">Hydrolase</keyword>
<dbReference type="EMBL" id="LT934425">
    <property type="protein sequence ID" value="SOH06187.1"/>
    <property type="molecule type" value="Genomic_DNA"/>
</dbReference>